<dbReference type="EC" id="2.7.13.3" evidence="2"/>
<dbReference type="Proteomes" id="UP000050465">
    <property type="component" value="Unassembled WGS sequence"/>
</dbReference>
<dbReference type="STRING" id="1666911.HLUCCA11_15880"/>
<dbReference type="PANTHER" id="PTHR43065">
    <property type="entry name" value="SENSOR HISTIDINE KINASE"/>
    <property type="match status" value="1"/>
</dbReference>
<evidence type="ECO:0000256" key="7">
    <source>
        <dbReference type="SAM" id="Phobius"/>
    </source>
</evidence>
<comment type="caution">
    <text evidence="9">The sequence shown here is derived from an EMBL/GenBank/DDBJ whole genome shotgun (WGS) entry which is preliminary data.</text>
</comment>
<evidence type="ECO:0000259" key="8">
    <source>
        <dbReference type="PROSITE" id="PS50109"/>
    </source>
</evidence>
<evidence type="ECO:0000256" key="1">
    <source>
        <dbReference type="ARBA" id="ARBA00000085"/>
    </source>
</evidence>
<comment type="catalytic activity">
    <reaction evidence="1">
        <text>ATP + protein L-histidine = ADP + protein N-phospho-L-histidine.</text>
        <dbReference type="EC" id="2.7.13.3"/>
    </reaction>
</comment>
<gene>
    <name evidence="9" type="ORF">HLUCCA11_15880</name>
</gene>
<dbReference type="Gene3D" id="1.10.287.130">
    <property type="match status" value="1"/>
</dbReference>
<dbReference type="PRINTS" id="PR00344">
    <property type="entry name" value="BCTRLSENSOR"/>
</dbReference>
<dbReference type="SUPFAM" id="SSF55874">
    <property type="entry name" value="ATPase domain of HSP90 chaperone/DNA topoisomerase II/histidine kinase"/>
    <property type="match status" value="1"/>
</dbReference>
<keyword evidence="7" id="KW-0472">Membrane</keyword>
<keyword evidence="7" id="KW-1133">Transmembrane helix</keyword>
<sequence>MKSLFFKLTKLSNDFLMTVLTVAVVSSLVLVAIGSLNTSKISQEFRYGITTDFELQRLSGNITHYDEILTMSARMSATTGDLSWKKRYDAYEPMLIEAIDRAIELAPKTYELQAAQINTANLKLIEMESKAFELVSQNQPKQALIVLFGESYKAQKEIYGNGLRQWSKVLNAQIEKSLNEYGEGLALSSMFSGASFCILTAAWISLLIMVNQYIHRRKVAEKGLRQAKHQVEISHQELQHSEIALQQKAAVLERTLQELQQAQVQMVQSEKMSSLGQLVAGVAHEINNPVNFIHANLDPISEYAQSLLALVSSYQTHYPQPIPEIEAEIEQADLDFIKTDLPNILGSMRVGTRRIRQIVLSLRNFSRSDEQGLKSVDIHEGLESTLMILQHRLKSSSDTPAVVIQRDYQTLPPVECYPGQLNQVFMNLLANAIDAIDEAAEQRAASNQRSPSSRGEITLQTALVERAGANWVKIVIADTGLGMPLEVQARIFDAFYTTKPVGRGTGMGLSISHTVITQKHDGELSVISTPGEGTRFTIQIPIVATVAAAAQPVVMATKPPHLKTTTGQLYLSAPV</sequence>
<reference evidence="9 10" key="1">
    <citation type="submission" date="2015-09" db="EMBL/GenBank/DDBJ databases">
        <title>Identification and resolution of microdiversity through metagenomic sequencing of parallel consortia.</title>
        <authorList>
            <person name="Nelson W.C."/>
            <person name="Romine M.F."/>
            <person name="Lindemann S.R."/>
        </authorList>
    </citation>
    <scope>NUCLEOTIDE SEQUENCE [LARGE SCALE GENOMIC DNA]</scope>
    <source>
        <strain evidence="9">Ana</strain>
    </source>
</reference>
<organism evidence="9 10">
    <name type="scientific">Phormidesmis priestleyi Ana</name>
    <dbReference type="NCBI Taxonomy" id="1666911"/>
    <lineage>
        <taxon>Bacteria</taxon>
        <taxon>Bacillati</taxon>
        <taxon>Cyanobacteriota</taxon>
        <taxon>Cyanophyceae</taxon>
        <taxon>Leptolyngbyales</taxon>
        <taxon>Leptolyngbyaceae</taxon>
        <taxon>Phormidesmis</taxon>
    </lineage>
</organism>
<keyword evidence="5" id="KW-0902">Two-component regulatory system</keyword>
<keyword evidence="4 9" id="KW-0418">Kinase</keyword>
<protein>
    <recommendedName>
        <fullName evidence="2">histidine kinase</fullName>
        <ecNumber evidence="2">2.7.13.3</ecNumber>
    </recommendedName>
</protein>
<keyword evidence="7" id="KW-0812">Transmembrane</keyword>
<dbReference type="InterPro" id="IPR004358">
    <property type="entry name" value="Sig_transdc_His_kin-like_C"/>
</dbReference>
<dbReference type="PROSITE" id="PS50109">
    <property type="entry name" value="HIS_KIN"/>
    <property type="match status" value="1"/>
</dbReference>
<evidence type="ECO:0000256" key="4">
    <source>
        <dbReference type="ARBA" id="ARBA00022777"/>
    </source>
</evidence>
<dbReference type="InterPro" id="IPR003661">
    <property type="entry name" value="HisK_dim/P_dom"/>
</dbReference>
<dbReference type="Pfam" id="PF02518">
    <property type="entry name" value="HATPase_c"/>
    <property type="match status" value="1"/>
</dbReference>
<dbReference type="InterPro" id="IPR005467">
    <property type="entry name" value="His_kinase_dom"/>
</dbReference>
<dbReference type="PANTHER" id="PTHR43065:SF50">
    <property type="entry name" value="HISTIDINE KINASE"/>
    <property type="match status" value="1"/>
</dbReference>
<evidence type="ECO:0000256" key="2">
    <source>
        <dbReference type="ARBA" id="ARBA00012438"/>
    </source>
</evidence>
<keyword evidence="4 9" id="KW-0808">Transferase</keyword>
<dbReference type="SMART" id="SM00387">
    <property type="entry name" value="HATPase_c"/>
    <property type="match status" value="1"/>
</dbReference>
<evidence type="ECO:0000313" key="10">
    <source>
        <dbReference type="Proteomes" id="UP000050465"/>
    </source>
</evidence>
<name>A0A0P7YUH2_9CYAN</name>
<accession>A0A0P7YUH2</accession>
<feature type="coiled-coil region" evidence="6">
    <location>
        <begin position="242"/>
        <end position="272"/>
    </location>
</feature>
<evidence type="ECO:0000256" key="3">
    <source>
        <dbReference type="ARBA" id="ARBA00022553"/>
    </source>
</evidence>
<dbReference type="InterPro" id="IPR003594">
    <property type="entry name" value="HATPase_dom"/>
</dbReference>
<feature type="domain" description="Histidine kinase" evidence="8">
    <location>
        <begin position="281"/>
        <end position="544"/>
    </location>
</feature>
<feature type="transmembrane region" description="Helical" evidence="7">
    <location>
        <begin position="15"/>
        <end position="36"/>
    </location>
</feature>
<dbReference type="GO" id="GO:0000155">
    <property type="term" value="F:phosphorelay sensor kinase activity"/>
    <property type="evidence" value="ECO:0007669"/>
    <property type="project" value="InterPro"/>
</dbReference>
<keyword evidence="3" id="KW-0597">Phosphoprotein</keyword>
<evidence type="ECO:0000256" key="5">
    <source>
        <dbReference type="ARBA" id="ARBA00023012"/>
    </source>
</evidence>
<dbReference type="CDD" id="cd00082">
    <property type="entry name" value="HisKA"/>
    <property type="match status" value="1"/>
</dbReference>
<dbReference type="InterPro" id="IPR036890">
    <property type="entry name" value="HATPase_C_sf"/>
</dbReference>
<dbReference type="EMBL" id="LJZR01000022">
    <property type="protein sequence ID" value="KPQ34228.1"/>
    <property type="molecule type" value="Genomic_DNA"/>
</dbReference>
<evidence type="ECO:0000313" key="9">
    <source>
        <dbReference type="EMBL" id="KPQ34228.1"/>
    </source>
</evidence>
<dbReference type="AlphaFoldDB" id="A0A0P7YUH2"/>
<dbReference type="PATRIC" id="fig|1666911.3.peg.835"/>
<feature type="transmembrane region" description="Helical" evidence="7">
    <location>
        <begin position="185"/>
        <end position="210"/>
    </location>
</feature>
<dbReference type="SUPFAM" id="SSF47384">
    <property type="entry name" value="Homodimeric domain of signal transducing histidine kinase"/>
    <property type="match status" value="1"/>
</dbReference>
<evidence type="ECO:0000256" key="6">
    <source>
        <dbReference type="SAM" id="Coils"/>
    </source>
</evidence>
<proteinExistence type="predicted"/>
<keyword evidence="6" id="KW-0175">Coiled coil</keyword>
<dbReference type="Gene3D" id="3.30.565.10">
    <property type="entry name" value="Histidine kinase-like ATPase, C-terminal domain"/>
    <property type="match status" value="1"/>
</dbReference>
<dbReference type="InterPro" id="IPR036097">
    <property type="entry name" value="HisK_dim/P_sf"/>
</dbReference>